<evidence type="ECO:0000256" key="5">
    <source>
        <dbReference type="ARBA" id="ARBA00022692"/>
    </source>
</evidence>
<keyword evidence="2" id="KW-1003">Cell membrane</keyword>
<dbReference type="SUPFAM" id="SSF158472">
    <property type="entry name" value="HAMP domain-like"/>
    <property type="match status" value="1"/>
</dbReference>
<dbReference type="AlphaFoldDB" id="A0A198ATI9"/>
<evidence type="ECO:0000256" key="6">
    <source>
        <dbReference type="ARBA" id="ARBA00022741"/>
    </source>
</evidence>
<comment type="subcellular location">
    <subcellularLocation>
        <location evidence="1">Cell membrane</location>
        <topology evidence="1">Multi-pass membrane protein</topology>
    </subcellularLocation>
</comment>
<dbReference type="Pfam" id="PF06580">
    <property type="entry name" value="His_kinase"/>
    <property type="match status" value="1"/>
</dbReference>
<dbReference type="Gene3D" id="6.10.340.10">
    <property type="match status" value="1"/>
</dbReference>
<evidence type="ECO:0000256" key="4">
    <source>
        <dbReference type="ARBA" id="ARBA00022679"/>
    </source>
</evidence>
<keyword evidence="9 12" id="KW-1133">Transmembrane helix</keyword>
<dbReference type="InterPro" id="IPR010559">
    <property type="entry name" value="Sig_transdc_His_kin_internal"/>
</dbReference>
<dbReference type="PANTHER" id="PTHR34220">
    <property type="entry name" value="SENSOR HISTIDINE KINASE YPDA"/>
    <property type="match status" value="1"/>
</dbReference>
<feature type="transmembrane region" description="Helical" evidence="12">
    <location>
        <begin position="287"/>
        <end position="307"/>
    </location>
</feature>
<keyword evidence="15" id="KW-1185">Reference proteome</keyword>
<dbReference type="Pfam" id="PF00672">
    <property type="entry name" value="HAMP"/>
    <property type="match status" value="1"/>
</dbReference>
<evidence type="ECO:0000256" key="7">
    <source>
        <dbReference type="ARBA" id="ARBA00022777"/>
    </source>
</evidence>
<dbReference type="SMART" id="SM00304">
    <property type="entry name" value="HAMP"/>
    <property type="match status" value="1"/>
</dbReference>
<dbReference type="EMBL" id="LYPB01000031">
    <property type="protein sequence ID" value="OAS24405.1"/>
    <property type="molecule type" value="Genomic_DNA"/>
</dbReference>
<dbReference type="OrthoDB" id="759642at2"/>
<keyword evidence="11 12" id="KW-0472">Membrane</keyword>
<keyword evidence="10" id="KW-0902">Two-component regulatory system</keyword>
<keyword evidence="3" id="KW-0597">Phosphoprotein</keyword>
<dbReference type="PROSITE" id="PS50885">
    <property type="entry name" value="HAMP"/>
    <property type="match status" value="1"/>
</dbReference>
<dbReference type="Gene3D" id="3.30.565.10">
    <property type="entry name" value="Histidine kinase-like ATPase, C-terminal domain"/>
    <property type="match status" value="1"/>
</dbReference>
<feature type="transmembrane region" description="Helical" evidence="12">
    <location>
        <begin position="12"/>
        <end position="32"/>
    </location>
</feature>
<keyword evidence="7" id="KW-0418">Kinase</keyword>
<evidence type="ECO:0000256" key="1">
    <source>
        <dbReference type="ARBA" id="ARBA00004651"/>
    </source>
</evidence>
<keyword evidence="8" id="KW-0067">ATP-binding</keyword>
<evidence type="ECO:0000256" key="11">
    <source>
        <dbReference type="ARBA" id="ARBA00023136"/>
    </source>
</evidence>
<dbReference type="GO" id="GO:0000155">
    <property type="term" value="F:phosphorelay sensor kinase activity"/>
    <property type="evidence" value="ECO:0007669"/>
    <property type="project" value="InterPro"/>
</dbReference>
<dbReference type="SUPFAM" id="SSF55874">
    <property type="entry name" value="ATPase domain of HSP90 chaperone/DNA topoisomerase II/histidine kinase"/>
    <property type="match status" value="1"/>
</dbReference>
<evidence type="ECO:0000256" key="9">
    <source>
        <dbReference type="ARBA" id="ARBA00022989"/>
    </source>
</evidence>
<dbReference type="InterPro" id="IPR003594">
    <property type="entry name" value="HATPase_dom"/>
</dbReference>
<evidence type="ECO:0000259" key="13">
    <source>
        <dbReference type="PROSITE" id="PS50885"/>
    </source>
</evidence>
<proteinExistence type="predicted"/>
<protein>
    <recommendedName>
        <fullName evidence="13">HAMP domain-containing protein</fullName>
    </recommendedName>
</protein>
<dbReference type="PANTHER" id="PTHR34220:SF11">
    <property type="entry name" value="SENSOR PROTEIN KINASE HPTS"/>
    <property type="match status" value="1"/>
</dbReference>
<dbReference type="InterPro" id="IPR036890">
    <property type="entry name" value="HATPase_C_sf"/>
</dbReference>
<evidence type="ECO:0000256" key="2">
    <source>
        <dbReference type="ARBA" id="ARBA00022475"/>
    </source>
</evidence>
<evidence type="ECO:0000256" key="12">
    <source>
        <dbReference type="SAM" id="Phobius"/>
    </source>
</evidence>
<name>A0A198ATI9_9BACL</name>
<evidence type="ECO:0000256" key="10">
    <source>
        <dbReference type="ARBA" id="ARBA00023012"/>
    </source>
</evidence>
<dbReference type="CDD" id="cd06225">
    <property type="entry name" value="HAMP"/>
    <property type="match status" value="1"/>
</dbReference>
<evidence type="ECO:0000313" key="15">
    <source>
        <dbReference type="Proteomes" id="UP000078454"/>
    </source>
</evidence>
<dbReference type="InterPro" id="IPR003660">
    <property type="entry name" value="HAMP_dom"/>
</dbReference>
<dbReference type="InterPro" id="IPR050640">
    <property type="entry name" value="Bact_2-comp_sensor_kinase"/>
</dbReference>
<dbReference type="STRING" id="1850517.A8708_09325"/>
<evidence type="ECO:0000313" key="14">
    <source>
        <dbReference type="EMBL" id="OAS24405.1"/>
    </source>
</evidence>
<dbReference type="Pfam" id="PF02518">
    <property type="entry name" value="HATPase_c"/>
    <property type="match status" value="1"/>
</dbReference>
<evidence type="ECO:0000256" key="8">
    <source>
        <dbReference type="ARBA" id="ARBA00022840"/>
    </source>
</evidence>
<dbReference type="GO" id="GO:0005886">
    <property type="term" value="C:plasma membrane"/>
    <property type="evidence" value="ECO:0007669"/>
    <property type="project" value="UniProtKB-SubCell"/>
</dbReference>
<evidence type="ECO:0000256" key="3">
    <source>
        <dbReference type="ARBA" id="ARBA00022553"/>
    </source>
</evidence>
<reference evidence="14 15" key="1">
    <citation type="submission" date="2016-05" db="EMBL/GenBank/DDBJ databases">
        <title>Paenibacillus sp. 1ZS3-15 nov., isolated from the rhizosphere soil.</title>
        <authorList>
            <person name="Zhang X.X."/>
            <person name="Zhang J."/>
        </authorList>
    </citation>
    <scope>NUCLEOTIDE SEQUENCE [LARGE SCALE GENOMIC DNA]</scope>
    <source>
        <strain evidence="14 15">1ZS3-15</strain>
    </source>
</reference>
<keyword evidence="4" id="KW-0808">Transferase</keyword>
<feature type="domain" description="HAMP" evidence="13">
    <location>
        <begin position="309"/>
        <end position="361"/>
    </location>
</feature>
<gene>
    <name evidence="14" type="ORF">A8708_09325</name>
</gene>
<keyword evidence="5 12" id="KW-0812">Transmembrane</keyword>
<dbReference type="GO" id="GO:0005524">
    <property type="term" value="F:ATP binding"/>
    <property type="evidence" value="ECO:0007669"/>
    <property type="project" value="UniProtKB-KW"/>
</dbReference>
<comment type="caution">
    <text evidence="14">The sequence shown here is derived from an EMBL/GenBank/DDBJ whole genome shotgun (WGS) entry which is preliminary data.</text>
</comment>
<dbReference type="Proteomes" id="UP000078454">
    <property type="component" value="Unassembled WGS sequence"/>
</dbReference>
<keyword evidence="6" id="KW-0547">Nucleotide-binding</keyword>
<sequence length="590" mass="68302">MNIVNSVRFKIFIGFALVVAPLVLFLIFNNVYSMNVVRDQISHNYNKLLQQYVEDTDNTLKEFDNYLFHLYSDPDVINMNLYPLESDDYVLAKQRLFNKLTRQLDIYSLINTFFIFSNTTGDLLVSTRENTYYYDRVQTVKQFIEENSKSRPNDSSNGNWLIMKAANGDHYLMKINKDLGAGLSGGILIKMSSMVEPLSKWDTGEGGGTTVVSPDGVTLANNYFPLQRYKNISDQIAPKTSGFQIVKDKELDQQFLIVREASSHADLEFELIIAEKNMLQNLPYLQLLIYFLPLGGAFVLGVYLLYVQRILFKPLMQLIRGMRKLAQGELSIRLHEGSSTEFAFLITTFNNMVDQIENLKISVYEEKIRVQQAEFKHLQVQINPHFYMNSLNIIYNLAALKDTKSVQKMSLHLADYFRFIMRTNRTTMTLKDEIDHIRNYLEIQVMRYPDHLTFVIVLPEKYSQFAMPPLIVQPFVENAVIHGFTKQYGTYVIQVKAEPDPEAPEEYFFLSISDNGEGFQPEMLQQLNSVQYLDQLGDEHLGIWNVRHRLQMNYGHRVALKFMNKPERGAMVQIRLPLHNPIVEGTDKNV</sequence>
<organism evidence="14 15">
    <name type="scientific">Paenibacillus oryzisoli</name>
    <dbReference type="NCBI Taxonomy" id="1850517"/>
    <lineage>
        <taxon>Bacteria</taxon>
        <taxon>Bacillati</taxon>
        <taxon>Bacillota</taxon>
        <taxon>Bacilli</taxon>
        <taxon>Bacillales</taxon>
        <taxon>Paenibacillaceae</taxon>
        <taxon>Paenibacillus</taxon>
    </lineage>
</organism>
<accession>A0A198ATI9</accession>